<dbReference type="EMBL" id="FUGE01000065">
    <property type="protein sequence ID" value="SJM67201.1"/>
    <property type="molecule type" value="Genomic_DNA"/>
</dbReference>
<evidence type="ECO:0000313" key="2">
    <source>
        <dbReference type="Proteomes" id="UP000188357"/>
    </source>
</evidence>
<reference evidence="1 2" key="1">
    <citation type="submission" date="2017-02" db="EMBL/GenBank/DDBJ databases">
        <authorList>
            <person name="Peterson S.W."/>
        </authorList>
    </citation>
    <scope>NUCLEOTIDE SEQUENCE [LARGE SCALE GENOMIC DNA]</scope>
    <source>
        <strain evidence="1">Psychrobacter_piechaudii</strain>
    </source>
</reference>
<name>A0A1R4GG58_9GAMM</name>
<accession>A0A1R4GG58</accession>
<organism evidence="1 2">
    <name type="scientific">Psychrobacter piechaudii</name>
    <dbReference type="NCBI Taxonomy" id="1945521"/>
    <lineage>
        <taxon>Bacteria</taxon>
        <taxon>Pseudomonadati</taxon>
        <taxon>Pseudomonadota</taxon>
        <taxon>Gammaproteobacteria</taxon>
        <taxon>Moraxellales</taxon>
        <taxon>Moraxellaceae</taxon>
        <taxon>Psychrobacter</taxon>
    </lineage>
</organism>
<sequence>MGMFDYKNYSSEESAKLIDDASRLSAYTNAVSFFGFITGRRKTTHFRGWI</sequence>
<evidence type="ECO:0000313" key="1">
    <source>
        <dbReference type="EMBL" id="SJM67201.1"/>
    </source>
</evidence>
<dbReference type="Gene3D" id="3.40.50.1820">
    <property type="entry name" value="alpha/beta hydrolase"/>
    <property type="match status" value="1"/>
</dbReference>
<dbReference type="STRING" id="1945521.A1232T_00422"/>
<proteinExistence type="predicted"/>
<dbReference type="RefSeq" id="WP_167366832.1">
    <property type="nucleotide sequence ID" value="NZ_FUGE01000065.1"/>
</dbReference>
<dbReference type="InterPro" id="IPR029058">
    <property type="entry name" value="AB_hydrolase_fold"/>
</dbReference>
<gene>
    <name evidence="1" type="ORF">A1232T_00422</name>
</gene>
<keyword evidence="2" id="KW-1185">Reference proteome</keyword>
<dbReference type="Proteomes" id="UP000188357">
    <property type="component" value="Unassembled WGS sequence"/>
</dbReference>
<dbReference type="AlphaFoldDB" id="A0A1R4GG58"/>
<protein>
    <submittedName>
        <fullName evidence="1">Uncharacterized protein</fullName>
    </submittedName>
</protein>